<sequence>MATVASTSSAPATKFSLKNIFSRVFTKKPSKNQLRVSELEAKVQKYKTALKAEQDRNDCFTIENQQLRDELKACKQQLNEKKIASEYQSENYLGLIEKLTKEKLVMVSELEHDKVQLISQLQTANQKLTELQNAHSEFEKIQNFNDSVKELEQERKVLNIIRKKNEELTKKHMKKEVEKNGEEFPWQSCEICMEKYSHKEETSPRILACGHTVCLSCTKRLSEENVIKCPFDRIGTQYNGKIGDELPKNYAVLKMC</sequence>
<evidence type="ECO:0000256" key="3">
    <source>
        <dbReference type="ARBA" id="ARBA00022833"/>
    </source>
</evidence>
<gene>
    <name evidence="7" type="ORF">CAEBREN_12155</name>
</gene>
<evidence type="ECO:0000313" key="8">
    <source>
        <dbReference type="Proteomes" id="UP000008068"/>
    </source>
</evidence>
<dbReference type="PANTHER" id="PTHR47156:SF10">
    <property type="entry name" value="E3 UBIQUITIN-PROTEIN LIGASE TRIM-21-RELATED"/>
    <property type="match status" value="1"/>
</dbReference>
<evidence type="ECO:0000313" key="7">
    <source>
        <dbReference type="EMBL" id="EGT44040.1"/>
    </source>
</evidence>
<dbReference type="SUPFAM" id="SSF57850">
    <property type="entry name" value="RING/U-box"/>
    <property type="match status" value="1"/>
</dbReference>
<dbReference type="InterPro" id="IPR027370">
    <property type="entry name" value="Znf-RING_euk"/>
</dbReference>
<dbReference type="eggNOG" id="KOG4185">
    <property type="taxonomic scope" value="Eukaryota"/>
</dbReference>
<evidence type="ECO:0000259" key="6">
    <source>
        <dbReference type="PROSITE" id="PS50089"/>
    </source>
</evidence>
<evidence type="ECO:0000256" key="2">
    <source>
        <dbReference type="ARBA" id="ARBA00022771"/>
    </source>
</evidence>
<keyword evidence="3" id="KW-0862">Zinc</keyword>
<dbReference type="InterPro" id="IPR052667">
    <property type="entry name" value="E3_ubiquitin-ligase_RING"/>
</dbReference>
<keyword evidence="2 4" id="KW-0863">Zinc-finger</keyword>
<dbReference type="AlphaFoldDB" id="G0MUL1"/>
<dbReference type="STRING" id="135651.G0MUL1"/>
<feature type="coiled-coil region" evidence="5">
    <location>
        <begin position="36"/>
        <end position="178"/>
    </location>
</feature>
<dbReference type="Gene3D" id="3.30.40.10">
    <property type="entry name" value="Zinc/RING finger domain, C3HC4 (zinc finger)"/>
    <property type="match status" value="1"/>
</dbReference>
<dbReference type="EMBL" id="GL379812">
    <property type="protein sequence ID" value="EGT44040.1"/>
    <property type="molecule type" value="Genomic_DNA"/>
</dbReference>
<reference evidence="8" key="1">
    <citation type="submission" date="2011-07" db="EMBL/GenBank/DDBJ databases">
        <authorList>
            <consortium name="Caenorhabditis brenneri Sequencing and Analysis Consortium"/>
            <person name="Wilson R.K."/>
        </authorList>
    </citation>
    <scope>NUCLEOTIDE SEQUENCE [LARGE SCALE GENOMIC DNA]</scope>
    <source>
        <strain evidence="8">PB2801</strain>
    </source>
</reference>
<dbReference type="HOGENOM" id="CLU_093265_0_0_1"/>
<evidence type="ECO:0000256" key="5">
    <source>
        <dbReference type="SAM" id="Coils"/>
    </source>
</evidence>
<keyword evidence="8" id="KW-1185">Reference proteome</keyword>
<evidence type="ECO:0000256" key="4">
    <source>
        <dbReference type="PROSITE-ProRule" id="PRU00175"/>
    </source>
</evidence>
<dbReference type="InterPro" id="IPR013083">
    <property type="entry name" value="Znf_RING/FYVE/PHD"/>
</dbReference>
<accession>G0MUL1</accession>
<dbReference type="PROSITE" id="PS50089">
    <property type="entry name" value="ZF_RING_2"/>
    <property type="match status" value="1"/>
</dbReference>
<feature type="domain" description="RING-type" evidence="6">
    <location>
        <begin position="189"/>
        <end position="233"/>
    </location>
</feature>
<keyword evidence="5" id="KW-0175">Coiled coil</keyword>
<dbReference type="InParanoid" id="G0MUL1"/>
<keyword evidence="1" id="KW-0479">Metal-binding</keyword>
<dbReference type="InterPro" id="IPR001841">
    <property type="entry name" value="Znf_RING"/>
</dbReference>
<dbReference type="GO" id="GO:0008270">
    <property type="term" value="F:zinc ion binding"/>
    <property type="evidence" value="ECO:0007669"/>
    <property type="project" value="UniProtKB-KW"/>
</dbReference>
<evidence type="ECO:0000256" key="1">
    <source>
        <dbReference type="ARBA" id="ARBA00022723"/>
    </source>
</evidence>
<dbReference type="Pfam" id="PF13445">
    <property type="entry name" value="zf-RING_UBOX"/>
    <property type="match status" value="1"/>
</dbReference>
<name>G0MUL1_CAEBE</name>
<organism evidence="8">
    <name type="scientific">Caenorhabditis brenneri</name>
    <name type="common">Nematode worm</name>
    <dbReference type="NCBI Taxonomy" id="135651"/>
    <lineage>
        <taxon>Eukaryota</taxon>
        <taxon>Metazoa</taxon>
        <taxon>Ecdysozoa</taxon>
        <taxon>Nematoda</taxon>
        <taxon>Chromadorea</taxon>
        <taxon>Rhabditida</taxon>
        <taxon>Rhabditina</taxon>
        <taxon>Rhabditomorpha</taxon>
        <taxon>Rhabditoidea</taxon>
        <taxon>Rhabditidae</taxon>
        <taxon>Peloderinae</taxon>
        <taxon>Caenorhabditis</taxon>
    </lineage>
</organism>
<dbReference type="OrthoDB" id="5876680at2759"/>
<dbReference type="SMART" id="SM00184">
    <property type="entry name" value="RING"/>
    <property type="match status" value="1"/>
</dbReference>
<protein>
    <recommendedName>
        <fullName evidence="6">RING-type domain-containing protein</fullName>
    </recommendedName>
</protein>
<dbReference type="Proteomes" id="UP000008068">
    <property type="component" value="Unassembled WGS sequence"/>
</dbReference>
<proteinExistence type="predicted"/>
<dbReference type="PANTHER" id="PTHR47156">
    <property type="entry name" value="PROTEIN CBG20824"/>
    <property type="match status" value="1"/>
</dbReference>